<accession>A0AAD7JY58</accession>
<name>A0AAD7JY58_9AGAR</name>
<proteinExistence type="predicted"/>
<sequence length="110" mass="12330">MGSGLRGFATGLAPFQFANNLTLAGIATPPPSPETMAQWIYLNKDKGAFVGLQVLGFELPRNASAAAVRAAFFCFYYWLDHHLSQKDKDWLRFGTIFTEQLLCKVGRWEK</sequence>
<protein>
    <submittedName>
        <fullName evidence="1">Uncharacterized protein</fullName>
    </submittedName>
</protein>
<dbReference type="EMBL" id="JARJLG010000016">
    <property type="protein sequence ID" value="KAJ7774172.1"/>
    <property type="molecule type" value="Genomic_DNA"/>
</dbReference>
<organism evidence="1 2">
    <name type="scientific">Mycena maculata</name>
    <dbReference type="NCBI Taxonomy" id="230809"/>
    <lineage>
        <taxon>Eukaryota</taxon>
        <taxon>Fungi</taxon>
        <taxon>Dikarya</taxon>
        <taxon>Basidiomycota</taxon>
        <taxon>Agaricomycotina</taxon>
        <taxon>Agaricomycetes</taxon>
        <taxon>Agaricomycetidae</taxon>
        <taxon>Agaricales</taxon>
        <taxon>Marasmiineae</taxon>
        <taxon>Mycenaceae</taxon>
        <taxon>Mycena</taxon>
    </lineage>
</organism>
<comment type="caution">
    <text evidence="1">The sequence shown here is derived from an EMBL/GenBank/DDBJ whole genome shotgun (WGS) entry which is preliminary data.</text>
</comment>
<dbReference type="AlphaFoldDB" id="A0AAD7JY58"/>
<reference evidence="1" key="1">
    <citation type="submission" date="2023-03" db="EMBL/GenBank/DDBJ databases">
        <title>Massive genome expansion in bonnet fungi (Mycena s.s.) driven by repeated elements and novel gene families across ecological guilds.</title>
        <authorList>
            <consortium name="Lawrence Berkeley National Laboratory"/>
            <person name="Harder C.B."/>
            <person name="Miyauchi S."/>
            <person name="Viragh M."/>
            <person name="Kuo A."/>
            <person name="Thoen E."/>
            <person name="Andreopoulos B."/>
            <person name="Lu D."/>
            <person name="Skrede I."/>
            <person name="Drula E."/>
            <person name="Henrissat B."/>
            <person name="Morin E."/>
            <person name="Kohler A."/>
            <person name="Barry K."/>
            <person name="LaButti K."/>
            <person name="Morin E."/>
            <person name="Salamov A."/>
            <person name="Lipzen A."/>
            <person name="Mereny Z."/>
            <person name="Hegedus B."/>
            <person name="Baldrian P."/>
            <person name="Stursova M."/>
            <person name="Weitz H."/>
            <person name="Taylor A."/>
            <person name="Grigoriev I.V."/>
            <person name="Nagy L.G."/>
            <person name="Martin F."/>
            <person name="Kauserud H."/>
        </authorList>
    </citation>
    <scope>NUCLEOTIDE SEQUENCE</scope>
    <source>
        <strain evidence="1">CBHHK188m</strain>
    </source>
</reference>
<gene>
    <name evidence="1" type="ORF">DFH07DRAFT_732991</name>
</gene>
<evidence type="ECO:0000313" key="1">
    <source>
        <dbReference type="EMBL" id="KAJ7774172.1"/>
    </source>
</evidence>
<keyword evidence="2" id="KW-1185">Reference proteome</keyword>
<dbReference type="Proteomes" id="UP001215280">
    <property type="component" value="Unassembled WGS sequence"/>
</dbReference>
<evidence type="ECO:0000313" key="2">
    <source>
        <dbReference type="Proteomes" id="UP001215280"/>
    </source>
</evidence>